<organism evidence="1 2">
    <name type="scientific">Plenodomus tracheiphilus IPT5</name>
    <dbReference type="NCBI Taxonomy" id="1408161"/>
    <lineage>
        <taxon>Eukaryota</taxon>
        <taxon>Fungi</taxon>
        <taxon>Dikarya</taxon>
        <taxon>Ascomycota</taxon>
        <taxon>Pezizomycotina</taxon>
        <taxon>Dothideomycetes</taxon>
        <taxon>Pleosporomycetidae</taxon>
        <taxon>Pleosporales</taxon>
        <taxon>Pleosporineae</taxon>
        <taxon>Leptosphaeriaceae</taxon>
        <taxon>Plenodomus</taxon>
    </lineage>
</organism>
<name>A0A6A7ATH8_9PLEO</name>
<evidence type="ECO:0000313" key="1">
    <source>
        <dbReference type="EMBL" id="KAF2845667.1"/>
    </source>
</evidence>
<proteinExistence type="predicted"/>
<evidence type="ECO:0000313" key="2">
    <source>
        <dbReference type="Proteomes" id="UP000799423"/>
    </source>
</evidence>
<gene>
    <name evidence="1" type="ORF">T440DRAFT_258849</name>
</gene>
<keyword evidence="2" id="KW-1185">Reference proteome</keyword>
<dbReference type="EMBL" id="MU006343">
    <property type="protein sequence ID" value="KAF2845667.1"/>
    <property type="molecule type" value="Genomic_DNA"/>
</dbReference>
<dbReference type="AlphaFoldDB" id="A0A6A7ATH8"/>
<reference evidence="1" key="1">
    <citation type="submission" date="2020-01" db="EMBL/GenBank/DDBJ databases">
        <authorList>
            <consortium name="DOE Joint Genome Institute"/>
            <person name="Haridas S."/>
            <person name="Albert R."/>
            <person name="Binder M."/>
            <person name="Bloem J."/>
            <person name="Labutti K."/>
            <person name="Salamov A."/>
            <person name="Andreopoulos B."/>
            <person name="Baker S.E."/>
            <person name="Barry K."/>
            <person name="Bills G."/>
            <person name="Bluhm B.H."/>
            <person name="Cannon C."/>
            <person name="Castanera R."/>
            <person name="Culley D.E."/>
            <person name="Daum C."/>
            <person name="Ezra D."/>
            <person name="Gonzalez J.B."/>
            <person name="Henrissat B."/>
            <person name="Kuo A."/>
            <person name="Liang C."/>
            <person name="Lipzen A."/>
            <person name="Lutzoni F."/>
            <person name="Magnuson J."/>
            <person name="Mondo S."/>
            <person name="Nolan M."/>
            <person name="Ohm R."/>
            <person name="Pangilinan J."/>
            <person name="Park H.-J."/>
            <person name="Ramirez L."/>
            <person name="Alfaro M."/>
            <person name="Sun H."/>
            <person name="Tritt A."/>
            <person name="Yoshinaga Y."/>
            <person name="Zwiers L.-H."/>
            <person name="Turgeon B.G."/>
            <person name="Goodwin S.B."/>
            <person name="Spatafora J.W."/>
            <person name="Crous P.W."/>
            <person name="Grigoriev I.V."/>
        </authorList>
    </citation>
    <scope>NUCLEOTIDE SEQUENCE</scope>
    <source>
        <strain evidence="1">IPT5</strain>
    </source>
</reference>
<sequence length="149" mass="16446">MLRLKVRRFMAPGSAWVSNTPNGARFIGLMLQLAMVGRKRRSRKRCSSSFISSAVDSTAKAAGLSWGPVIGKRVRPDNGFRCVPVLRFDVVVALRHCRPTKESRVTTFCTLVFGSWDDHHPSHSPPVVAPCCCQPKTSQTTIQSARGYS</sequence>
<protein>
    <submittedName>
        <fullName evidence="1">Uncharacterized protein</fullName>
    </submittedName>
</protein>
<dbReference type="Proteomes" id="UP000799423">
    <property type="component" value="Unassembled WGS sequence"/>
</dbReference>
<accession>A0A6A7ATH8</accession>